<dbReference type="Gene3D" id="2.170.150.20">
    <property type="entry name" value="Peptide methionine sulfoxide reductase"/>
    <property type="match status" value="1"/>
</dbReference>
<evidence type="ECO:0000256" key="6">
    <source>
        <dbReference type="ARBA" id="ARBA00048782"/>
    </source>
</evidence>
<dbReference type="EMBL" id="RYYU01000001">
    <property type="protein sequence ID" value="RUL60280.1"/>
    <property type="molecule type" value="Genomic_DNA"/>
</dbReference>
<sequence length="325" mass="37406">MKYMAKIIFLFSMLCIVSCSKSTHNGAQTNNTNMKYNQLTEIERYVIEQKGTERPFTGEYYDFFEEGTYVCKRCGAELYRSSDKFHSRCGWPSFDDEIKGAVKRLTDADGIRTEIRCAACDAHLGHVFKGEGFTAKDTRHCVNSVSLKFIPKQNKNKNMKEIYFAGGCFWGTEHYFKQLRGVLETQVGYANGNTDNPTYKEVCNNNTGFAETVRVVYDPEVLTLEFLTEMYFKSIDPTSLNKQGNDIGTQYRTGIYFKDANDKTELLKVYNRVQQEVGSQLAVELKPLENFYNAEEYHQDYLDKNPNGYCHLPLSLFKMAKEANR</sequence>
<comment type="catalytic activity">
    <reaction evidence="4 7">
        <text>L-methionyl-[protein] + [thioredoxin]-disulfide + H2O = L-methionyl-(S)-S-oxide-[protein] + [thioredoxin]-dithiol</text>
        <dbReference type="Rhea" id="RHEA:14217"/>
        <dbReference type="Rhea" id="RHEA-COMP:10698"/>
        <dbReference type="Rhea" id="RHEA-COMP:10700"/>
        <dbReference type="Rhea" id="RHEA-COMP:12313"/>
        <dbReference type="Rhea" id="RHEA-COMP:12315"/>
        <dbReference type="ChEBI" id="CHEBI:15377"/>
        <dbReference type="ChEBI" id="CHEBI:16044"/>
        <dbReference type="ChEBI" id="CHEBI:29950"/>
        <dbReference type="ChEBI" id="CHEBI:44120"/>
        <dbReference type="ChEBI" id="CHEBI:50058"/>
        <dbReference type="EC" id="1.8.4.11"/>
    </reaction>
</comment>
<comment type="catalytic activity">
    <reaction evidence="6 7">
        <text>[thioredoxin]-disulfide + L-methionine + H2O = L-methionine (S)-S-oxide + [thioredoxin]-dithiol</text>
        <dbReference type="Rhea" id="RHEA:19993"/>
        <dbReference type="Rhea" id="RHEA-COMP:10698"/>
        <dbReference type="Rhea" id="RHEA-COMP:10700"/>
        <dbReference type="ChEBI" id="CHEBI:15377"/>
        <dbReference type="ChEBI" id="CHEBI:29950"/>
        <dbReference type="ChEBI" id="CHEBI:50058"/>
        <dbReference type="ChEBI" id="CHEBI:57844"/>
        <dbReference type="ChEBI" id="CHEBI:58772"/>
        <dbReference type="EC" id="1.8.4.11"/>
    </reaction>
</comment>
<proteinExistence type="inferred from homology"/>
<dbReference type="GO" id="GO:0008113">
    <property type="term" value="F:peptide-methionine (S)-S-oxide reductase activity"/>
    <property type="evidence" value="ECO:0007669"/>
    <property type="project" value="UniProtKB-UniRule"/>
</dbReference>
<comment type="function">
    <text evidence="3 7">Has an important function as a repair enzyme for proteins that have been inactivated by oxidation. Catalyzes the reversible oxidation-reduction of methionine sulfoxide in proteins to methionine.</text>
</comment>
<feature type="signal peptide" evidence="8">
    <location>
        <begin position="1"/>
        <end position="27"/>
    </location>
</feature>
<dbReference type="PANTHER" id="PTHR42799">
    <property type="entry name" value="MITOCHONDRIAL PEPTIDE METHIONINE SULFOXIDE REDUCTASE"/>
    <property type="match status" value="1"/>
</dbReference>
<reference evidence="10 11" key="1">
    <citation type="submission" date="2018-12" db="EMBL/GenBank/DDBJ databases">
        <title>Genome sequencing of Prevotella sp. KCOM 3155 (= JS262).</title>
        <authorList>
            <person name="Kook J.-K."/>
            <person name="Park S.-N."/>
            <person name="Lim Y.K."/>
        </authorList>
    </citation>
    <scope>NUCLEOTIDE SEQUENCE [LARGE SCALE GENOMIC DNA]</scope>
    <source>
        <strain evidence="10 11">KCOM 3155</strain>
    </source>
</reference>
<dbReference type="PROSITE" id="PS51790">
    <property type="entry name" value="MSRB"/>
    <property type="match status" value="1"/>
</dbReference>
<evidence type="ECO:0000256" key="2">
    <source>
        <dbReference type="ARBA" id="ARBA00023268"/>
    </source>
</evidence>
<dbReference type="NCBIfam" id="TIGR00357">
    <property type="entry name" value="peptide-methionine (R)-S-oxide reductase MsrB"/>
    <property type="match status" value="1"/>
</dbReference>
<evidence type="ECO:0000313" key="11">
    <source>
        <dbReference type="Proteomes" id="UP000278983"/>
    </source>
</evidence>
<dbReference type="InterPro" id="IPR011057">
    <property type="entry name" value="Mss4-like_sf"/>
</dbReference>
<dbReference type="HAMAP" id="MF_01401">
    <property type="entry name" value="MsrA"/>
    <property type="match status" value="1"/>
</dbReference>
<organism evidence="10 11">
    <name type="scientific">Prevotella koreensis</name>
    <dbReference type="NCBI Taxonomy" id="2490854"/>
    <lineage>
        <taxon>Bacteria</taxon>
        <taxon>Pseudomonadati</taxon>
        <taxon>Bacteroidota</taxon>
        <taxon>Bacteroidia</taxon>
        <taxon>Bacteroidales</taxon>
        <taxon>Prevotellaceae</taxon>
        <taxon>Prevotella</taxon>
    </lineage>
</organism>
<dbReference type="Gene3D" id="3.30.1060.10">
    <property type="entry name" value="Peptide methionine sulphoxide reductase MsrA"/>
    <property type="match status" value="1"/>
</dbReference>
<keyword evidence="8" id="KW-0732">Signal</keyword>
<dbReference type="PANTHER" id="PTHR42799:SF2">
    <property type="entry name" value="MITOCHONDRIAL PEPTIDE METHIONINE SULFOXIDE REDUCTASE"/>
    <property type="match status" value="1"/>
</dbReference>
<dbReference type="InterPro" id="IPR002569">
    <property type="entry name" value="Met_Sox_Rdtase_MsrA_dom"/>
</dbReference>
<evidence type="ECO:0000313" key="10">
    <source>
        <dbReference type="EMBL" id="RUL60280.1"/>
    </source>
</evidence>
<dbReference type="SUPFAM" id="SSF51316">
    <property type="entry name" value="Mss4-like"/>
    <property type="match status" value="1"/>
</dbReference>
<comment type="caution">
    <text evidence="10">The sequence shown here is derived from an EMBL/GenBank/DDBJ whole genome shotgun (WGS) entry which is preliminary data.</text>
</comment>
<dbReference type="InterPro" id="IPR036509">
    <property type="entry name" value="Met_Sox_Rdtase_MsrA_sf"/>
</dbReference>
<keyword evidence="2" id="KW-0511">Multifunctional enzyme</keyword>
<dbReference type="GO" id="GO:0034599">
    <property type="term" value="P:cellular response to oxidative stress"/>
    <property type="evidence" value="ECO:0007669"/>
    <property type="project" value="TreeGrafter"/>
</dbReference>
<comment type="similarity">
    <text evidence="7">Belongs to the MsrA Met sulfoxide reductase family.</text>
</comment>
<keyword evidence="1 7" id="KW-0560">Oxidoreductase</keyword>
<protein>
    <recommendedName>
        <fullName evidence="7">Peptide methionine sulfoxide reductase MsrA</fullName>
        <shortName evidence="7">Protein-methionine-S-oxide reductase</shortName>
        <ecNumber evidence="7">1.8.4.11</ecNumber>
    </recommendedName>
    <alternativeName>
        <fullName evidence="7">Peptide-methionine (S)-S-oxide reductase</fullName>
        <shortName evidence="7">Peptide Met(O) reductase</shortName>
    </alternativeName>
</protein>
<name>A0A3S0RBX5_9BACT</name>
<evidence type="ECO:0000256" key="8">
    <source>
        <dbReference type="SAM" id="SignalP"/>
    </source>
</evidence>
<accession>A0A3S0RBX5</accession>
<dbReference type="InterPro" id="IPR002579">
    <property type="entry name" value="Met_Sox_Rdtase_MsrB_dom"/>
</dbReference>
<evidence type="ECO:0000256" key="4">
    <source>
        <dbReference type="ARBA" id="ARBA00047806"/>
    </source>
</evidence>
<keyword evidence="11" id="KW-1185">Reference proteome</keyword>
<evidence type="ECO:0000259" key="9">
    <source>
        <dbReference type="PROSITE" id="PS51790"/>
    </source>
</evidence>
<gene>
    <name evidence="7" type="primary">msrA</name>
    <name evidence="10" type="ORF">EHV08_00320</name>
</gene>
<comment type="catalytic activity">
    <reaction evidence="5">
        <text>L-methionyl-[protein] + [thioredoxin]-disulfide + H2O = L-methionyl-(R)-S-oxide-[protein] + [thioredoxin]-dithiol</text>
        <dbReference type="Rhea" id="RHEA:24164"/>
        <dbReference type="Rhea" id="RHEA-COMP:10698"/>
        <dbReference type="Rhea" id="RHEA-COMP:10700"/>
        <dbReference type="Rhea" id="RHEA-COMP:12313"/>
        <dbReference type="Rhea" id="RHEA-COMP:12314"/>
        <dbReference type="ChEBI" id="CHEBI:15377"/>
        <dbReference type="ChEBI" id="CHEBI:16044"/>
        <dbReference type="ChEBI" id="CHEBI:29950"/>
        <dbReference type="ChEBI" id="CHEBI:45764"/>
        <dbReference type="ChEBI" id="CHEBI:50058"/>
        <dbReference type="EC" id="1.8.4.12"/>
    </reaction>
</comment>
<dbReference type="Proteomes" id="UP000278983">
    <property type="component" value="Unassembled WGS sequence"/>
</dbReference>
<dbReference type="Pfam" id="PF01625">
    <property type="entry name" value="PMSR"/>
    <property type="match status" value="1"/>
</dbReference>
<dbReference type="Pfam" id="PF01641">
    <property type="entry name" value="SelR"/>
    <property type="match status" value="1"/>
</dbReference>
<feature type="active site" evidence="7">
    <location>
        <position position="168"/>
    </location>
</feature>
<dbReference type="NCBIfam" id="TIGR00401">
    <property type="entry name" value="msrA"/>
    <property type="match status" value="1"/>
</dbReference>
<dbReference type="GO" id="GO:0033743">
    <property type="term" value="F:peptide-methionine (R)-S-oxide reductase activity"/>
    <property type="evidence" value="ECO:0007669"/>
    <property type="project" value="UniProtKB-EC"/>
</dbReference>
<dbReference type="GO" id="GO:0033744">
    <property type="term" value="F:L-methionine:thioredoxin-disulfide S-oxidoreductase activity"/>
    <property type="evidence" value="ECO:0007669"/>
    <property type="project" value="RHEA"/>
</dbReference>
<dbReference type="EC" id="1.8.4.11" evidence="7"/>
<dbReference type="GO" id="GO:0005737">
    <property type="term" value="C:cytoplasm"/>
    <property type="evidence" value="ECO:0007669"/>
    <property type="project" value="TreeGrafter"/>
</dbReference>
<evidence type="ECO:0000256" key="7">
    <source>
        <dbReference type="HAMAP-Rule" id="MF_01401"/>
    </source>
</evidence>
<dbReference type="NCBIfam" id="NF004036">
    <property type="entry name" value="PRK05508.1"/>
    <property type="match status" value="1"/>
</dbReference>
<dbReference type="OrthoDB" id="4174719at2"/>
<evidence type="ECO:0000256" key="1">
    <source>
        <dbReference type="ARBA" id="ARBA00023002"/>
    </source>
</evidence>
<dbReference type="NCBIfam" id="NF004042">
    <property type="entry name" value="PRK05550.1"/>
    <property type="match status" value="1"/>
</dbReference>
<feature type="domain" description="MsrB" evidence="9">
    <location>
        <begin position="32"/>
        <end position="152"/>
    </location>
</feature>
<feature type="chain" id="PRO_5018735419" description="Peptide methionine sulfoxide reductase MsrA" evidence="8">
    <location>
        <begin position="28"/>
        <end position="325"/>
    </location>
</feature>
<dbReference type="InterPro" id="IPR050162">
    <property type="entry name" value="MsrA_MetSO_reductase"/>
</dbReference>
<dbReference type="SUPFAM" id="SSF55068">
    <property type="entry name" value="Peptide methionine sulfoxide reductase"/>
    <property type="match status" value="1"/>
</dbReference>
<evidence type="ECO:0000256" key="3">
    <source>
        <dbReference type="ARBA" id="ARBA00024679"/>
    </source>
</evidence>
<evidence type="ECO:0000256" key="5">
    <source>
        <dbReference type="ARBA" id="ARBA00048488"/>
    </source>
</evidence>
<dbReference type="AlphaFoldDB" id="A0A3S0RBX5"/>